<dbReference type="GO" id="GO:0016020">
    <property type="term" value="C:membrane"/>
    <property type="evidence" value="ECO:0007669"/>
    <property type="project" value="TreeGrafter"/>
</dbReference>
<feature type="domain" description="Acyltransferase 3" evidence="2">
    <location>
        <begin position="29"/>
        <end position="333"/>
    </location>
</feature>
<protein>
    <recommendedName>
        <fullName evidence="2">Acyltransferase 3 domain-containing protein</fullName>
    </recommendedName>
</protein>
<dbReference type="PANTHER" id="PTHR23028">
    <property type="entry name" value="ACETYLTRANSFERASE"/>
    <property type="match status" value="1"/>
</dbReference>
<feature type="transmembrane region" description="Helical" evidence="1">
    <location>
        <begin position="56"/>
        <end position="76"/>
    </location>
</feature>
<dbReference type="InterPro" id="IPR050879">
    <property type="entry name" value="Acyltransferase_3"/>
</dbReference>
<gene>
    <name evidence="3" type="ORF">B5V02_29115</name>
</gene>
<comment type="caution">
    <text evidence="3">The sequence shown here is derived from an EMBL/GenBank/DDBJ whole genome shotgun (WGS) entry which is preliminary data.</text>
</comment>
<dbReference type="OrthoDB" id="9767863at2"/>
<feature type="transmembrane region" description="Helical" evidence="1">
    <location>
        <begin position="226"/>
        <end position="246"/>
    </location>
</feature>
<keyword evidence="1" id="KW-0812">Transmembrane</keyword>
<feature type="transmembrane region" description="Helical" evidence="1">
    <location>
        <begin position="175"/>
        <end position="193"/>
    </location>
</feature>
<feature type="transmembrane region" description="Helical" evidence="1">
    <location>
        <begin position="252"/>
        <end position="270"/>
    </location>
</feature>
<dbReference type="GO" id="GO:0016747">
    <property type="term" value="F:acyltransferase activity, transferring groups other than amino-acyl groups"/>
    <property type="evidence" value="ECO:0007669"/>
    <property type="project" value="InterPro"/>
</dbReference>
<evidence type="ECO:0000259" key="2">
    <source>
        <dbReference type="Pfam" id="PF01757"/>
    </source>
</evidence>
<keyword evidence="1" id="KW-0472">Membrane</keyword>
<dbReference type="InterPro" id="IPR002656">
    <property type="entry name" value="Acyl_transf_3_dom"/>
</dbReference>
<feature type="transmembrane region" description="Helical" evidence="1">
    <location>
        <begin position="96"/>
        <end position="113"/>
    </location>
</feature>
<keyword evidence="4" id="KW-1185">Reference proteome</keyword>
<dbReference type="PANTHER" id="PTHR23028:SF131">
    <property type="entry name" value="BLR2367 PROTEIN"/>
    <property type="match status" value="1"/>
</dbReference>
<reference evidence="4" key="1">
    <citation type="submission" date="2017-03" db="EMBL/GenBank/DDBJ databases">
        <authorList>
            <person name="Safronova V.I."/>
            <person name="Sazanova A.L."/>
            <person name="Chirak E.R."/>
        </authorList>
    </citation>
    <scope>NUCLEOTIDE SEQUENCE [LARGE SCALE GENOMIC DNA]</scope>
    <source>
        <strain evidence="4">Ach-343</strain>
    </source>
</reference>
<dbReference type="Proteomes" id="UP000248616">
    <property type="component" value="Unassembled WGS sequence"/>
</dbReference>
<evidence type="ECO:0000256" key="1">
    <source>
        <dbReference type="SAM" id="Phobius"/>
    </source>
</evidence>
<dbReference type="AlphaFoldDB" id="A0A2W7BWX8"/>
<feature type="transmembrane region" description="Helical" evidence="1">
    <location>
        <begin position="316"/>
        <end position="336"/>
    </location>
</feature>
<feature type="transmembrane region" description="Helical" evidence="1">
    <location>
        <begin position="150"/>
        <end position="168"/>
    </location>
</feature>
<accession>A0A2W7BWX8</accession>
<dbReference type="Pfam" id="PF01757">
    <property type="entry name" value="Acyl_transf_3"/>
    <property type="match status" value="1"/>
</dbReference>
<evidence type="ECO:0000313" key="4">
    <source>
        <dbReference type="Proteomes" id="UP000248616"/>
    </source>
</evidence>
<organism evidence="3 4">
    <name type="scientific">Mesorhizobium kowhaii</name>
    <dbReference type="NCBI Taxonomy" id="1300272"/>
    <lineage>
        <taxon>Bacteria</taxon>
        <taxon>Pseudomonadati</taxon>
        <taxon>Pseudomonadota</taxon>
        <taxon>Alphaproteobacteria</taxon>
        <taxon>Hyphomicrobiales</taxon>
        <taxon>Phyllobacteriaceae</taxon>
        <taxon>Mesorhizobium</taxon>
    </lineage>
</organism>
<keyword evidence="1" id="KW-1133">Transmembrane helix</keyword>
<feature type="transmembrane region" description="Helical" evidence="1">
    <location>
        <begin position="290"/>
        <end position="310"/>
    </location>
</feature>
<dbReference type="GO" id="GO:0000271">
    <property type="term" value="P:polysaccharide biosynthetic process"/>
    <property type="evidence" value="ECO:0007669"/>
    <property type="project" value="TreeGrafter"/>
</dbReference>
<evidence type="ECO:0000313" key="3">
    <source>
        <dbReference type="EMBL" id="PZV35124.1"/>
    </source>
</evidence>
<name>A0A2W7BWX8_9HYPH</name>
<proteinExistence type="predicted"/>
<sequence>MTNGGRYSLLCSAAFLVGGALRGKSVNEIHSIQYLRGLAASAVVCFHINEQFNGPFAIGAAGVDIFFVISGFIMWVSTVDRPVAAQRFMWQRIVRIVPLYWIVTLLTALAIFVKPQFLFGHVLSPANFFGSLLFFPMMQNGSLHPVVIQGWTLCYEMMFYIVFALSLLLAKKQRFGALIGAMLAMVAMNFFLLQGYPGAFTSPIVLEFAAGVVVGRLWMKDIRLQLMLALALFVGGFLLLMTAQMLDPEMPRVLRWGIPATLVVAGAVFAERASPFRPMALLTFLGNASYSIYIWHVLVAVVVTGIMLRFGVPSIWQQASIAFVSIAISAALYLIVEKPLTGLLKSVTRQKPAAGQAAV</sequence>
<dbReference type="EMBL" id="MZXV01000062">
    <property type="protein sequence ID" value="PZV35124.1"/>
    <property type="molecule type" value="Genomic_DNA"/>
</dbReference>